<organism evidence="3">
    <name type="scientific">Anisakis simplex</name>
    <name type="common">Herring worm</name>
    <dbReference type="NCBI Taxonomy" id="6269"/>
    <lineage>
        <taxon>Eukaryota</taxon>
        <taxon>Metazoa</taxon>
        <taxon>Ecdysozoa</taxon>
        <taxon>Nematoda</taxon>
        <taxon>Chromadorea</taxon>
        <taxon>Rhabditida</taxon>
        <taxon>Spirurina</taxon>
        <taxon>Ascaridomorpha</taxon>
        <taxon>Ascaridoidea</taxon>
        <taxon>Anisakidae</taxon>
        <taxon>Anisakis</taxon>
        <taxon>Anisakis simplex complex</taxon>
    </lineage>
</organism>
<protein>
    <submittedName>
        <fullName evidence="3">Peptidase A1 domain-containing protein</fullName>
    </submittedName>
</protein>
<dbReference type="Proteomes" id="UP000267096">
    <property type="component" value="Unassembled WGS sequence"/>
</dbReference>
<dbReference type="PANTHER" id="PTHR35373">
    <property type="entry name" value="PROTEIN CBG16894"/>
    <property type="match status" value="1"/>
</dbReference>
<dbReference type="EMBL" id="UYRR01037321">
    <property type="protein sequence ID" value="VDK69974.1"/>
    <property type="molecule type" value="Genomic_DNA"/>
</dbReference>
<evidence type="ECO:0000313" key="3">
    <source>
        <dbReference type="WBParaSite" id="ASIM_0002010101-mRNA-1"/>
    </source>
</evidence>
<dbReference type="OrthoDB" id="10001099at2759"/>
<evidence type="ECO:0000313" key="2">
    <source>
        <dbReference type="Proteomes" id="UP000267096"/>
    </source>
</evidence>
<dbReference type="PANTHER" id="PTHR35373:SF3">
    <property type="entry name" value="ACTIVATOR OF HSP90 ATPASE HOMOLOG 1-LIKE PROTEIN"/>
    <property type="match status" value="1"/>
</dbReference>
<accession>A0A0M3KGI7</accession>
<gene>
    <name evidence="1" type="ORF">ASIM_LOCUS19484</name>
</gene>
<proteinExistence type="predicted"/>
<name>A0A0M3KGI7_ANISI</name>
<dbReference type="WBParaSite" id="ASIM_0002010101-mRNA-1">
    <property type="protein sequence ID" value="ASIM_0002010101-mRNA-1"/>
    <property type="gene ID" value="ASIM_0002010101"/>
</dbReference>
<keyword evidence="2" id="KW-1185">Reference proteome</keyword>
<evidence type="ECO:0000313" key="1">
    <source>
        <dbReference type="EMBL" id="VDK69974.1"/>
    </source>
</evidence>
<reference evidence="1 2" key="2">
    <citation type="submission" date="2018-11" db="EMBL/GenBank/DDBJ databases">
        <authorList>
            <consortium name="Pathogen Informatics"/>
        </authorList>
    </citation>
    <scope>NUCLEOTIDE SEQUENCE [LARGE SCALE GENOMIC DNA]</scope>
</reference>
<dbReference type="AlphaFoldDB" id="A0A0M3KGI7"/>
<reference evidence="3" key="1">
    <citation type="submission" date="2017-02" db="UniProtKB">
        <authorList>
            <consortium name="WormBaseParasite"/>
        </authorList>
    </citation>
    <scope>IDENTIFICATION</scope>
</reference>
<sequence length="131" mass="15228">MIFKHFQLTKQKLLIKTYFFPLGQDKVVEVASIKHIYYKRQKLCEDCFRAKDWGMTLSPIWWACDIGRGLHGGNKNYYNVVIDTGESTKKGFSVENIDDFLYHLRPLLQTNAVCANWIPSFCDGNVKMKAQ</sequence>